<proteinExistence type="predicted"/>
<reference evidence="1 2" key="1">
    <citation type="journal article" date="2019" name="Sci. Rep.">
        <title>Orb-weaving spider Araneus ventricosus genome elucidates the spidroin gene catalogue.</title>
        <authorList>
            <person name="Kono N."/>
            <person name="Nakamura H."/>
            <person name="Ohtoshi R."/>
            <person name="Moran D.A.P."/>
            <person name="Shinohara A."/>
            <person name="Yoshida Y."/>
            <person name="Fujiwara M."/>
            <person name="Mori M."/>
            <person name="Tomita M."/>
            <person name="Arakawa K."/>
        </authorList>
    </citation>
    <scope>NUCLEOTIDE SEQUENCE [LARGE SCALE GENOMIC DNA]</scope>
</reference>
<sequence length="128" mass="14936">MKILEIFEETSETSVEFEVDEELYEVFDTNDVEISPEEMLELIYISGYVAKKVSQKLNCDLCTSKFFTTKGLEYENDTACKYVSLLSRGGLKWLTKCTLEILVKSYQIFNKLISKEFEEKFLKANNHK</sequence>
<dbReference type="EMBL" id="BGPR01026123">
    <property type="protein sequence ID" value="GBN95588.1"/>
    <property type="molecule type" value="Genomic_DNA"/>
</dbReference>
<gene>
    <name evidence="1" type="ORF">AVEN_3127_1</name>
</gene>
<dbReference type="Proteomes" id="UP000499080">
    <property type="component" value="Unassembled WGS sequence"/>
</dbReference>
<comment type="caution">
    <text evidence="1">The sequence shown here is derived from an EMBL/GenBank/DDBJ whole genome shotgun (WGS) entry which is preliminary data.</text>
</comment>
<name>A0A4Y2T4R2_ARAVE</name>
<evidence type="ECO:0000313" key="2">
    <source>
        <dbReference type="Proteomes" id="UP000499080"/>
    </source>
</evidence>
<accession>A0A4Y2T4R2</accession>
<organism evidence="1 2">
    <name type="scientific">Araneus ventricosus</name>
    <name type="common">Orbweaver spider</name>
    <name type="synonym">Epeira ventricosa</name>
    <dbReference type="NCBI Taxonomy" id="182803"/>
    <lineage>
        <taxon>Eukaryota</taxon>
        <taxon>Metazoa</taxon>
        <taxon>Ecdysozoa</taxon>
        <taxon>Arthropoda</taxon>
        <taxon>Chelicerata</taxon>
        <taxon>Arachnida</taxon>
        <taxon>Araneae</taxon>
        <taxon>Araneomorphae</taxon>
        <taxon>Entelegynae</taxon>
        <taxon>Araneoidea</taxon>
        <taxon>Araneidae</taxon>
        <taxon>Araneus</taxon>
    </lineage>
</organism>
<evidence type="ECO:0000313" key="1">
    <source>
        <dbReference type="EMBL" id="GBN95588.1"/>
    </source>
</evidence>
<dbReference type="AlphaFoldDB" id="A0A4Y2T4R2"/>
<keyword evidence="2" id="KW-1185">Reference proteome</keyword>
<protein>
    <submittedName>
        <fullName evidence="1">Uncharacterized protein</fullName>
    </submittedName>
</protein>
<dbReference type="OrthoDB" id="6485764at2759"/>